<proteinExistence type="predicted"/>
<keyword evidence="1" id="KW-0812">Transmembrane</keyword>
<dbReference type="PANTHER" id="PTHR32134:SF169">
    <property type="entry name" value="FNIP REPEAT-CONTAINING PROTEIN-RELATED"/>
    <property type="match status" value="1"/>
</dbReference>
<keyword evidence="3" id="KW-1185">Reference proteome</keyword>
<feature type="transmembrane region" description="Helical" evidence="1">
    <location>
        <begin position="28"/>
        <end position="46"/>
    </location>
</feature>
<name>D3B8J5_HETP5</name>
<dbReference type="GeneID" id="31360275"/>
<gene>
    <name evidence="2" type="ORF">PPL_04788</name>
</gene>
<organism evidence="2 3">
    <name type="scientific">Heterostelium pallidum (strain ATCC 26659 / Pp 5 / PN500)</name>
    <name type="common">Cellular slime mold</name>
    <name type="synonym">Polysphondylium pallidum</name>
    <dbReference type="NCBI Taxonomy" id="670386"/>
    <lineage>
        <taxon>Eukaryota</taxon>
        <taxon>Amoebozoa</taxon>
        <taxon>Evosea</taxon>
        <taxon>Eumycetozoa</taxon>
        <taxon>Dictyostelia</taxon>
        <taxon>Acytosteliales</taxon>
        <taxon>Acytosteliaceae</taxon>
        <taxon>Heterostelium</taxon>
    </lineage>
</organism>
<dbReference type="Pfam" id="PF05725">
    <property type="entry name" value="FNIP"/>
    <property type="match status" value="4"/>
</dbReference>
<protein>
    <submittedName>
        <fullName evidence="2">FNIP repeat-containing protein</fullName>
    </submittedName>
</protein>
<reference evidence="2 3" key="1">
    <citation type="journal article" date="2011" name="Genome Res.">
        <title>Phylogeny-wide analysis of social amoeba genomes highlights ancient origins for complex intercellular communication.</title>
        <authorList>
            <person name="Heidel A.J."/>
            <person name="Lawal H.M."/>
            <person name="Felder M."/>
            <person name="Schilde C."/>
            <person name="Helps N.R."/>
            <person name="Tunggal B."/>
            <person name="Rivero F."/>
            <person name="John U."/>
            <person name="Schleicher M."/>
            <person name="Eichinger L."/>
            <person name="Platzer M."/>
            <person name="Noegel A.A."/>
            <person name="Schaap P."/>
            <person name="Gloeckner G."/>
        </authorList>
    </citation>
    <scope>NUCLEOTIDE SEQUENCE [LARGE SCALE GENOMIC DNA]</scope>
    <source>
        <strain evidence="3">ATCC 26659 / Pp 5 / PN500</strain>
    </source>
</reference>
<dbReference type="Gene3D" id="3.80.10.10">
    <property type="entry name" value="Ribonuclease Inhibitor"/>
    <property type="match status" value="1"/>
</dbReference>
<evidence type="ECO:0000256" key="1">
    <source>
        <dbReference type="SAM" id="Phobius"/>
    </source>
</evidence>
<dbReference type="InParanoid" id="D3B8J5"/>
<dbReference type="InterPro" id="IPR051251">
    <property type="entry name" value="STK_FNIP-Repeat"/>
</dbReference>
<dbReference type="InterPro" id="IPR032675">
    <property type="entry name" value="LRR_dom_sf"/>
</dbReference>
<dbReference type="InterPro" id="IPR008615">
    <property type="entry name" value="FNIP"/>
</dbReference>
<dbReference type="AlphaFoldDB" id="D3B8J5"/>
<keyword evidence="1" id="KW-1133">Transmembrane helix</keyword>
<sequence>MILLYHIVVVKMIPCPNSQQLLFLHLQYSNYIIITFYHNIYYLFIFHCYSYTFILISIYFISFDSFSFTLSIYILFFAAFIMSQQQHPPFTCWVEFSNKKDELTFENTANYNRLIPVIRGSKQLAVGDGSIDLFSDAAKTIQLDVETPVDRNLQRIYVATTQPQQESNVDRVCFALSCNRLYKERKHYLYFNSDLLYFRITHQNHLYKYKTCKSVMRDFRDQAVQSLEATDDYMIRTITKSDEDKRSDKSIPYDIDTDVLKILYDIPLTPLCLPSNLRVLDLGDSFNQFIPPHTLPYTLHTLNFSRWFNQKLVASTIPVNVKRITFGANFDQMIDIDVLPDGLEYLEFGLEYNQPIANGVLPHQLKQLKFNSFRQDLETVSIPNSVTTLKFGKYFDQPLINTLLPDSLTDLTIGPNYKQPFNIDSFPSSLKKLTLFQRVIGGTLQDSIVNLQLVSQEYDVDYMDDYPLVFPRNLVRLRAWNAGVRLTKRLQDTLPQTLEHLTINYISYEFFDLLPKTLKYLRAKMAGDMPYPEQNQLPPSIETLHLYQWQPTELLHWKSIPEKIKTITLPVKHNISIPFNVDIALYGYTLRRLDKSNYLFLRNNLQGGFISKRALQAKFNTMSSYARFMLDVSN</sequence>
<evidence type="ECO:0000313" key="3">
    <source>
        <dbReference type="Proteomes" id="UP000001396"/>
    </source>
</evidence>
<keyword evidence="1" id="KW-0472">Membrane</keyword>
<dbReference type="PANTHER" id="PTHR32134">
    <property type="entry name" value="FNIP REPEAT-CONTAINING PROTEIN"/>
    <property type="match status" value="1"/>
</dbReference>
<dbReference type="EMBL" id="ADBJ01000020">
    <property type="protein sequence ID" value="EFA82363.1"/>
    <property type="molecule type" value="Genomic_DNA"/>
</dbReference>
<evidence type="ECO:0000313" key="2">
    <source>
        <dbReference type="EMBL" id="EFA82363.1"/>
    </source>
</evidence>
<comment type="caution">
    <text evidence="2">The sequence shown here is derived from an EMBL/GenBank/DDBJ whole genome shotgun (WGS) entry which is preliminary data.</text>
</comment>
<dbReference type="RefSeq" id="XP_020434480.1">
    <property type="nucleotide sequence ID" value="XM_020575685.1"/>
</dbReference>
<dbReference type="Proteomes" id="UP000001396">
    <property type="component" value="Unassembled WGS sequence"/>
</dbReference>
<feature type="transmembrane region" description="Helical" evidence="1">
    <location>
        <begin position="58"/>
        <end position="82"/>
    </location>
</feature>
<accession>D3B8J5</accession>